<dbReference type="EMBL" id="CACTIH010004095">
    <property type="protein sequence ID" value="CAA2989395.1"/>
    <property type="molecule type" value="Genomic_DNA"/>
</dbReference>
<organism evidence="1 2">
    <name type="scientific">Olea europaea subsp. europaea</name>
    <dbReference type="NCBI Taxonomy" id="158383"/>
    <lineage>
        <taxon>Eukaryota</taxon>
        <taxon>Viridiplantae</taxon>
        <taxon>Streptophyta</taxon>
        <taxon>Embryophyta</taxon>
        <taxon>Tracheophyta</taxon>
        <taxon>Spermatophyta</taxon>
        <taxon>Magnoliopsida</taxon>
        <taxon>eudicotyledons</taxon>
        <taxon>Gunneridae</taxon>
        <taxon>Pentapetalae</taxon>
        <taxon>asterids</taxon>
        <taxon>lamiids</taxon>
        <taxon>Lamiales</taxon>
        <taxon>Oleaceae</taxon>
        <taxon>Oleeae</taxon>
        <taxon>Olea</taxon>
    </lineage>
</organism>
<reference evidence="1 2" key="1">
    <citation type="submission" date="2019-12" db="EMBL/GenBank/DDBJ databases">
        <authorList>
            <person name="Alioto T."/>
            <person name="Alioto T."/>
            <person name="Gomez Garrido J."/>
        </authorList>
    </citation>
    <scope>NUCLEOTIDE SEQUENCE [LARGE SCALE GENOMIC DNA]</scope>
</reference>
<proteinExistence type="predicted"/>
<accession>A0A8S0SCI5</accession>
<sequence length="158" mass="17708">MMAAPNVLKQIEETKRVSPLQPKLPYPLHILPHHNYLSHAPLYIGPMKPFMFNMHYPGTIPCVRDPQLLKPETVLTSLGIPRLVEVAHGQNCVDITSSRHKIVVKSEDSSSTSVSKRDKAGEFTLPAKNSYDQSDNQEACYVKLMKRKEPEGVGTITM</sequence>
<evidence type="ECO:0000313" key="2">
    <source>
        <dbReference type="Proteomes" id="UP000594638"/>
    </source>
</evidence>
<dbReference type="Gramene" id="OE9A001145T1">
    <property type="protein sequence ID" value="OE9A001145C1"/>
    <property type="gene ID" value="OE9A001145"/>
</dbReference>
<dbReference type="Proteomes" id="UP000594638">
    <property type="component" value="Unassembled WGS sequence"/>
</dbReference>
<dbReference type="OrthoDB" id="903667at2759"/>
<dbReference type="AlphaFoldDB" id="A0A8S0SCI5"/>
<evidence type="ECO:0000313" key="1">
    <source>
        <dbReference type="EMBL" id="CAA2989395.1"/>
    </source>
</evidence>
<keyword evidence="2" id="KW-1185">Reference proteome</keyword>
<gene>
    <name evidence="1" type="ORF">OLEA9_A001145</name>
</gene>
<comment type="caution">
    <text evidence="1">The sequence shown here is derived from an EMBL/GenBank/DDBJ whole genome shotgun (WGS) entry which is preliminary data.</text>
</comment>
<protein>
    <submittedName>
        <fullName evidence="1">Uncharacterized protein</fullName>
    </submittedName>
</protein>
<name>A0A8S0SCI5_OLEEU</name>